<dbReference type="PANTHER" id="PTHR43489">
    <property type="entry name" value="ISOMERASE"/>
    <property type="match status" value="1"/>
</dbReference>
<keyword evidence="1 5" id="KW-0413">Isomerase</keyword>
<dbReference type="InterPro" id="IPR036237">
    <property type="entry name" value="Xyl_isomerase-like_sf"/>
</dbReference>
<evidence type="ECO:0000259" key="4">
    <source>
        <dbReference type="Pfam" id="PF01261"/>
    </source>
</evidence>
<feature type="domain" description="Xylose isomerase-like TIM barrel" evidence="4">
    <location>
        <begin position="73"/>
        <end position="247"/>
    </location>
</feature>
<dbReference type="Gene3D" id="3.20.20.150">
    <property type="entry name" value="Divalent-metal-dependent TIM barrel enzymes"/>
    <property type="match status" value="1"/>
</dbReference>
<dbReference type="Proteomes" id="UP000612352">
    <property type="component" value="Unassembled WGS sequence"/>
</dbReference>
<dbReference type="InterPro" id="IPR050417">
    <property type="entry name" value="Sugar_Epim/Isomerase"/>
</dbReference>
<dbReference type="RefSeq" id="WP_200501646.1">
    <property type="nucleotide sequence ID" value="NZ_JAEDAJ010000002.1"/>
</dbReference>
<protein>
    <submittedName>
        <fullName evidence="5">Sugar phosphate isomerase/epimerase</fullName>
    </submittedName>
</protein>
<evidence type="ECO:0000313" key="6">
    <source>
        <dbReference type="Proteomes" id="UP000612352"/>
    </source>
</evidence>
<evidence type="ECO:0000256" key="2">
    <source>
        <dbReference type="ARBA" id="ARBA00023277"/>
    </source>
</evidence>
<evidence type="ECO:0000313" key="5">
    <source>
        <dbReference type="EMBL" id="MBK0331012.1"/>
    </source>
</evidence>
<evidence type="ECO:0000256" key="1">
    <source>
        <dbReference type="ARBA" id="ARBA00023235"/>
    </source>
</evidence>
<dbReference type="GO" id="GO:0016853">
    <property type="term" value="F:isomerase activity"/>
    <property type="evidence" value="ECO:0007669"/>
    <property type="project" value="UniProtKB-KW"/>
</dbReference>
<comment type="caution">
    <text evidence="5">The sequence shown here is derived from an EMBL/GenBank/DDBJ whole genome shotgun (WGS) entry which is preliminary data.</text>
</comment>
<feature type="region of interest" description="Disordered" evidence="3">
    <location>
        <begin position="253"/>
        <end position="283"/>
    </location>
</feature>
<reference evidence="5 6" key="1">
    <citation type="submission" date="2020-12" db="EMBL/GenBank/DDBJ databases">
        <title>Brachybacterium sp. MASK1Z-5, whole genome shotgun sequence.</title>
        <authorList>
            <person name="Tuo L."/>
        </authorList>
    </citation>
    <scope>NUCLEOTIDE SEQUENCE [LARGE SCALE GENOMIC DNA]</scope>
    <source>
        <strain evidence="5 6">MASK1Z-5</strain>
    </source>
</reference>
<dbReference type="EMBL" id="JAEDAJ010000002">
    <property type="protein sequence ID" value="MBK0331012.1"/>
    <property type="molecule type" value="Genomic_DNA"/>
</dbReference>
<accession>A0ABS1B926</accession>
<gene>
    <name evidence="5" type="ORF">I8D64_06305</name>
</gene>
<evidence type="ECO:0000256" key="3">
    <source>
        <dbReference type="SAM" id="MobiDB-lite"/>
    </source>
</evidence>
<keyword evidence="2" id="KW-0119">Carbohydrate metabolism</keyword>
<keyword evidence="6" id="KW-1185">Reference proteome</keyword>
<proteinExistence type="predicted"/>
<dbReference type="PANTHER" id="PTHR43489:SF6">
    <property type="entry name" value="HYDROXYPYRUVATE ISOMERASE-RELATED"/>
    <property type="match status" value="1"/>
</dbReference>
<dbReference type="SUPFAM" id="SSF51658">
    <property type="entry name" value="Xylose isomerase-like"/>
    <property type="match status" value="1"/>
</dbReference>
<sequence>MPHGVIADISQQSTALHAGADYLEPTVVGGLVVEGPSGLWRATEVDPVEAIGSCAVLVPSNVRLSDPSVPLSAIRAYLATALDAVAAVARPGAKVVLGSGSARTIGAGTAREEGEARFAEALRLADGLAEQRGLEIILEPLRREETDLIHTIVEAAGFLDAHGLDHVRIVADLFHVQHEGESLRAVEAHAPRVGHIHVADSGRTPPGQGDWPIADFLEALRRGGCTADVTIECSWHDLAAELPDALAVVRAADPLSPASPRAGSPRGDRPSPRTPAPGPSGAE</sequence>
<organism evidence="5 6">
    <name type="scientific">Brachybacterium halotolerans</name>
    <dbReference type="NCBI Taxonomy" id="2795215"/>
    <lineage>
        <taxon>Bacteria</taxon>
        <taxon>Bacillati</taxon>
        <taxon>Actinomycetota</taxon>
        <taxon>Actinomycetes</taxon>
        <taxon>Micrococcales</taxon>
        <taxon>Dermabacteraceae</taxon>
        <taxon>Brachybacterium</taxon>
    </lineage>
</organism>
<dbReference type="InterPro" id="IPR013022">
    <property type="entry name" value="Xyl_isomerase-like_TIM-brl"/>
</dbReference>
<name>A0ABS1B926_9MICO</name>
<feature type="compositionally biased region" description="Pro residues" evidence="3">
    <location>
        <begin position="272"/>
        <end position="283"/>
    </location>
</feature>
<dbReference type="Pfam" id="PF01261">
    <property type="entry name" value="AP_endonuc_2"/>
    <property type="match status" value="1"/>
</dbReference>